<proteinExistence type="predicted"/>
<feature type="chain" id="PRO_5002523070" evidence="2">
    <location>
        <begin position="28"/>
        <end position="957"/>
    </location>
</feature>
<sequence length="957" mass="104425">MAIMKSKFTGSGLLMLLTLAFGTTVQCNEPPSHPQLSQSTDTSATPTIYRSELETTLKVPGGAASQKPLASTGNVSISAESTGTGSETPTSQAEGTSESLQERESQARPTPAPRRSEAQAQGQSPTTAPQSTVSTNTAKGLYPSLDELKANGLYPSLDELKAKGLYPSLDELKENPNVTTPIRPSKGLYPSLDELKDRLRDESETPTSQAEGTSESLQERESQARPTPAPRRSEAQAQGQSPTTAPQSTVSTNTENPNVTTPIRPSKGLYPPLDEYRHYQESEGSTPLPADVTWFSIPVPMGVVDRRETRALKQQFTQFLQQLSANYPKLVQRVYEFLGWPSDKLPENEEQAQMFIDALNTSEALLGKAARWIFNAIPEMERAAIYTSFYQLFRNKLPSSFFEAAGRVNPEVREYWNAEMPITGTWETPSEADKESEAGGETANSRKGQAHLTAQVLQPLPVEGPTPRDRIPWMKIKSAISKAHGPVTRVPEWTPVTGACALGEGYTEIDVAKATTDVLFRLTFVILHQIKRKNSNNGKLEDDQALVALCSTAGAFVDAWQQQQQALAQEDPGTPKAHAVLIERLRHVDKYFMKTYDETTGESDHKQWKKNKTEVAKIGRGAMMKSCVKYMKAAGDVATRSFNAGTTKYPSRSLYGGIANTLETKFTDSEAVAKAVHDYARQHKMPEKLVGLCGALQISGHFKKCFSEAGRLSSVTFFHQHIDGASVLLRTLARDRPIGKHAVAQAICDPSVSAQYFESAFRLFSSAVTQEWEKENLFAQLASWTGKPVILAPSLEDQVPVPPAHAAYESVAVDDPDRIYRIRAGGRQSPPEVLYVGGLHPKVKPTEVHVQGPTVRDNSKRLVHDVHPSEPRGEKAPSGTATTTESSSEDASSASSKSSSAFVDVQAQGKNNYEPGETVDSHLASPRKNEENSASAMPKRSTHSQGTGRTRSVSAEL</sequence>
<evidence type="ECO:0000256" key="1">
    <source>
        <dbReference type="SAM" id="MobiDB-lite"/>
    </source>
</evidence>
<feature type="compositionally biased region" description="Basic and acidic residues" evidence="1">
    <location>
        <begin position="193"/>
        <end position="203"/>
    </location>
</feature>
<feature type="compositionally biased region" description="Polar residues" evidence="1">
    <location>
        <begin position="68"/>
        <end position="77"/>
    </location>
</feature>
<accession>A0A0F7UBI4</accession>
<organism evidence="3">
    <name type="scientific">Neospora caninum (strain Liverpool)</name>
    <dbReference type="NCBI Taxonomy" id="572307"/>
    <lineage>
        <taxon>Eukaryota</taxon>
        <taxon>Sar</taxon>
        <taxon>Alveolata</taxon>
        <taxon>Apicomplexa</taxon>
        <taxon>Conoidasida</taxon>
        <taxon>Coccidia</taxon>
        <taxon>Eucoccidiorida</taxon>
        <taxon>Eimeriorina</taxon>
        <taxon>Sarcocystidae</taxon>
        <taxon>Neospora</taxon>
    </lineage>
</organism>
<dbReference type="EMBL" id="LN714483">
    <property type="protein sequence ID" value="CEL67208.1"/>
    <property type="molecule type" value="Genomic_DNA"/>
</dbReference>
<feature type="compositionally biased region" description="Low complexity" evidence="1">
    <location>
        <begin position="78"/>
        <end position="91"/>
    </location>
</feature>
<feature type="compositionally biased region" description="Polar residues" evidence="1">
    <location>
        <begin position="235"/>
        <end position="263"/>
    </location>
</feature>
<evidence type="ECO:0000313" key="3">
    <source>
        <dbReference type="EMBL" id="CEL67208.1"/>
    </source>
</evidence>
<feature type="region of interest" description="Disordered" evidence="1">
    <location>
        <begin position="27"/>
        <end position="139"/>
    </location>
</feature>
<feature type="region of interest" description="Disordered" evidence="1">
    <location>
        <begin position="425"/>
        <end position="449"/>
    </location>
</feature>
<feature type="compositionally biased region" description="Basic and acidic residues" evidence="1">
    <location>
        <begin position="857"/>
        <end position="875"/>
    </location>
</feature>
<reference evidence="3" key="1">
    <citation type="journal article" date="2015" name="PLoS ONE">
        <title>Comprehensive Evaluation of Toxoplasma gondii VEG and Neospora caninum LIV Genomes with Tachyzoite Stage Transcriptome and Proteome Defines Novel Transcript Features.</title>
        <authorList>
            <person name="Ramaprasad A."/>
            <person name="Mourier T."/>
            <person name="Naeem R."/>
            <person name="Malas T.B."/>
            <person name="Moussa E."/>
            <person name="Panigrahi A."/>
            <person name="Vermont S.J."/>
            <person name="Otto T.D."/>
            <person name="Wastling J."/>
            <person name="Pain A."/>
        </authorList>
    </citation>
    <scope>NUCLEOTIDE SEQUENCE</scope>
    <source>
        <strain evidence="3">Liverpool</strain>
    </source>
</reference>
<feature type="region of interest" description="Disordered" evidence="1">
    <location>
        <begin position="847"/>
        <end position="957"/>
    </location>
</feature>
<feature type="signal peptide" evidence="2">
    <location>
        <begin position="1"/>
        <end position="27"/>
    </location>
</feature>
<feature type="region of interest" description="Disordered" evidence="1">
    <location>
        <begin position="171"/>
        <end position="273"/>
    </location>
</feature>
<keyword evidence="2" id="KW-0732">Signal</keyword>
<feature type="compositionally biased region" description="Polar residues" evidence="1">
    <location>
        <begin position="205"/>
        <end position="216"/>
    </location>
</feature>
<dbReference type="AlphaFoldDB" id="A0A0F7UBI4"/>
<evidence type="ECO:0000256" key="2">
    <source>
        <dbReference type="SAM" id="SignalP"/>
    </source>
</evidence>
<feature type="compositionally biased region" description="Polar residues" evidence="1">
    <location>
        <begin position="118"/>
        <end position="138"/>
    </location>
</feature>
<feature type="compositionally biased region" description="Polar residues" evidence="1">
    <location>
        <begin position="27"/>
        <end position="48"/>
    </location>
</feature>
<feature type="compositionally biased region" description="Low complexity" evidence="1">
    <location>
        <begin position="878"/>
        <end position="901"/>
    </location>
</feature>
<protein>
    <submittedName>
        <fullName evidence="3">Rhoptry neck protein RON4</fullName>
    </submittedName>
</protein>
<gene>
    <name evidence="3" type="ORF">BN1204_030050</name>
</gene>
<feature type="compositionally biased region" description="Polar residues" evidence="1">
    <location>
        <begin position="943"/>
        <end position="957"/>
    </location>
</feature>
<name>A0A0F7UBI4_NEOCL</name>